<proteinExistence type="predicted"/>
<reference evidence="1" key="1">
    <citation type="submission" date="2018-05" db="EMBL/GenBank/DDBJ databases">
        <title>Complete Genome Sequences of Extremely Thermoacidophilic, Metal-Mobilizing Type-Strain Members of the Archaeal Family Sulfolobaceae: Acidianus brierleyi DSM-1651T, Acidianus sulfidivorans DSM-18786T, Metallosphaera hakonensis DSM-7519T, and Metallosphaera prunae DSM-10039T.</title>
        <authorList>
            <person name="Counts J.A."/>
            <person name="Kelly R.M."/>
        </authorList>
    </citation>
    <scope>NUCLEOTIDE SEQUENCE [LARGE SCALE GENOMIC DNA]</scope>
    <source>
        <strain evidence="1">HO1-1</strain>
    </source>
</reference>
<accession>A0A2U9IRN4</accession>
<evidence type="ECO:0000313" key="2">
    <source>
        <dbReference type="Proteomes" id="UP000247586"/>
    </source>
</evidence>
<keyword evidence="2" id="KW-1185">Reference proteome</keyword>
<gene>
    <name evidence="1" type="ORF">DFR87_01785</name>
</gene>
<dbReference type="AlphaFoldDB" id="A0A2U9IRN4"/>
<dbReference type="EMBL" id="CP029287">
    <property type="protein sequence ID" value="AWR98643.1"/>
    <property type="molecule type" value="Genomic_DNA"/>
</dbReference>
<name>A0A2U9IRN4_9CREN</name>
<dbReference type="Proteomes" id="UP000247586">
    <property type="component" value="Chromosome"/>
</dbReference>
<dbReference type="RefSeq" id="WP_054837596.1">
    <property type="nucleotide sequence ID" value="NZ_BBBA01000111.1"/>
</dbReference>
<protein>
    <submittedName>
        <fullName evidence="1">Uncharacterized protein</fullName>
    </submittedName>
</protein>
<sequence length="61" mass="7003">MMSCSLITEEVKAEWGRYNNAHWSYLGNTARELRPDLDKALVKTTGKLPFTSLTQFIEAIR</sequence>
<organism evidence="1 2">
    <name type="scientific">Metallosphaera hakonensis JCM 8857 = DSM 7519</name>
    <dbReference type="NCBI Taxonomy" id="1293036"/>
    <lineage>
        <taxon>Archaea</taxon>
        <taxon>Thermoproteota</taxon>
        <taxon>Thermoprotei</taxon>
        <taxon>Sulfolobales</taxon>
        <taxon>Sulfolobaceae</taxon>
        <taxon>Metallosphaera</taxon>
    </lineage>
</organism>
<evidence type="ECO:0000313" key="1">
    <source>
        <dbReference type="EMBL" id="AWR98643.1"/>
    </source>
</evidence>